<dbReference type="Gene3D" id="1.25.40.10">
    <property type="entry name" value="Tetratricopeptide repeat domain"/>
    <property type="match status" value="1"/>
</dbReference>
<organism evidence="1 2">
    <name type="scientific">Cucumis sativus</name>
    <name type="common">Cucumber</name>
    <dbReference type="NCBI Taxonomy" id="3659"/>
    <lineage>
        <taxon>Eukaryota</taxon>
        <taxon>Viridiplantae</taxon>
        <taxon>Streptophyta</taxon>
        <taxon>Embryophyta</taxon>
        <taxon>Tracheophyta</taxon>
        <taxon>Spermatophyta</taxon>
        <taxon>Magnoliopsida</taxon>
        <taxon>eudicotyledons</taxon>
        <taxon>Gunneridae</taxon>
        <taxon>Pentapetalae</taxon>
        <taxon>rosids</taxon>
        <taxon>fabids</taxon>
        <taxon>Cucurbitales</taxon>
        <taxon>Cucurbitaceae</taxon>
        <taxon>Benincaseae</taxon>
        <taxon>Cucumis</taxon>
    </lineage>
</organism>
<evidence type="ECO:0008006" key="3">
    <source>
        <dbReference type="Google" id="ProtNLM"/>
    </source>
</evidence>
<reference evidence="1 2" key="3">
    <citation type="journal article" date="2010" name="BMC Genomics">
        <title>Transcriptome sequencing and comparative analysis of cucumber flowers with different sex types.</title>
        <authorList>
            <person name="Guo S."/>
            <person name="Zheng Y."/>
            <person name="Joung J.G."/>
            <person name="Liu S."/>
            <person name="Zhang Z."/>
            <person name="Crasta O.R."/>
            <person name="Sobral B.W."/>
            <person name="Xu Y."/>
            <person name="Huang S."/>
            <person name="Fei Z."/>
        </authorList>
    </citation>
    <scope>NUCLEOTIDE SEQUENCE [LARGE SCALE GENOMIC DNA]</scope>
    <source>
        <strain evidence="2">cv. 9930</strain>
    </source>
</reference>
<dbReference type="InterPro" id="IPR011990">
    <property type="entry name" value="TPR-like_helical_dom_sf"/>
</dbReference>
<proteinExistence type="predicted"/>
<reference evidence="1 2" key="2">
    <citation type="journal article" date="2009" name="PLoS ONE">
        <title>An integrated genetic and cytogenetic map of the cucumber genome.</title>
        <authorList>
            <person name="Ren Y."/>
            <person name="Zhang Z."/>
            <person name="Liu J."/>
            <person name="Staub J.E."/>
            <person name="Han Y."/>
            <person name="Cheng Z."/>
            <person name="Li X."/>
            <person name="Lu J."/>
            <person name="Miao H."/>
            <person name="Kang H."/>
            <person name="Xie B."/>
            <person name="Gu X."/>
            <person name="Wang X."/>
            <person name="Du Y."/>
            <person name="Jin W."/>
            <person name="Huang S."/>
        </authorList>
    </citation>
    <scope>NUCLEOTIDE SEQUENCE [LARGE SCALE GENOMIC DNA]</scope>
    <source>
        <strain evidence="2">cv. 9930</strain>
    </source>
</reference>
<evidence type="ECO:0000313" key="2">
    <source>
        <dbReference type="Proteomes" id="UP000029981"/>
    </source>
</evidence>
<evidence type="ECO:0000313" key="1">
    <source>
        <dbReference type="EMBL" id="KGN56974.1"/>
    </source>
</evidence>
<dbReference type="InterPro" id="IPR046960">
    <property type="entry name" value="PPR_At4g14850-like_plant"/>
</dbReference>
<dbReference type="Gramene" id="KGN56974">
    <property type="protein sequence ID" value="KGN56974"/>
    <property type="gene ID" value="Csa_3G146590"/>
</dbReference>
<protein>
    <recommendedName>
        <fullName evidence="3">Pentatricopeptide repeat-containing protein</fullName>
    </recommendedName>
</protein>
<dbReference type="STRING" id="3659.A0A0A0L7I1"/>
<dbReference type="GO" id="GO:0009451">
    <property type="term" value="P:RNA modification"/>
    <property type="evidence" value="ECO:0007669"/>
    <property type="project" value="InterPro"/>
</dbReference>
<name>A0A0A0L7I1_CUCSA</name>
<keyword evidence="2" id="KW-1185">Reference proteome</keyword>
<reference evidence="1 2" key="4">
    <citation type="journal article" date="2011" name="BMC Genomics">
        <title>RNA-Seq improves annotation of protein-coding genes in the cucumber genome.</title>
        <authorList>
            <person name="Li Z."/>
            <person name="Zhang Z."/>
            <person name="Yan P."/>
            <person name="Huang S."/>
            <person name="Fei Z."/>
            <person name="Lin K."/>
        </authorList>
    </citation>
    <scope>NUCLEOTIDE SEQUENCE [LARGE SCALE GENOMIC DNA]</scope>
    <source>
        <strain evidence="2">cv. 9930</strain>
    </source>
</reference>
<accession>A0A0A0L7I1</accession>
<reference evidence="1 2" key="1">
    <citation type="journal article" date="2009" name="Nat. Genet.">
        <title>The genome of the cucumber, Cucumis sativus L.</title>
        <authorList>
            <person name="Huang S."/>
            <person name="Li R."/>
            <person name="Zhang Z."/>
            <person name="Li L."/>
            <person name="Gu X."/>
            <person name="Fan W."/>
            <person name="Lucas W.J."/>
            <person name="Wang X."/>
            <person name="Xie B."/>
            <person name="Ni P."/>
            <person name="Ren Y."/>
            <person name="Zhu H."/>
            <person name="Li J."/>
            <person name="Lin K."/>
            <person name="Jin W."/>
            <person name="Fei Z."/>
            <person name="Li G."/>
            <person name="Staub J."/>
            <person name="Kilian A."/>
            <person name="van der Vossen E.A."/>
            <person name="Wu Y."/>
            <person name="Guo J."/>
            <person name="He J."/>
            <person name="Jia Z."/>
            <person name="Ren Y."/>
            <person name="Tian G."/>
            <person name="Lu Y."/>
            <person name="Ruan J."/>
            <person name="Qian W."/>
            <person name="Wang M."/>
            <person name="Huang Q."/>
            <person name="Li B."/>
            <person name="Xuan Z."/>
            <person name="Cao J."/>
            <person name="Asan"/>
            <person name="Wu Z."/>
            <person name="Zhang J."/>
            <person name="Cai Q."/>
            <person name="Bai Y."/>
            <person name="Zhao B."/>
            <person name="Han Y."/>
            <person name="Li Y."/>
            <person name="Li X."/>
            <person name="Wang S."/>
            <person name="Shi Q."/>
            <person name="Liu S."/>
            <person name="Cho W.K."/>
            <person name="Kim J.Y."/>
            <person name="Xu Y."/>
            <person name="Heller-Uszynska K."/>
            <person name="Miao H."/>
            <person name="Cheng Z."/>
            <person name="Zhang S."/>
            <person name="Wu J."/>
            <person name="Yang Y."/>
            <person name="Kang H."/>
            <person name="Li M."/>
            <person name="Liang H."/>
            <person name="Ren X."/>
            <person name="Shi Z."/>
            <person name="Wen M."/>
            <person name="Jian M."/>
            <person name="Yang H."/>
            <person name="Zhang G."/>
            <person name="Yang Z."/>
            <person name="Chen R."/>
            <person name="Liu S."/>
            <person name="Li J."/>
            <person name="Ma L."/>
            <person name="Liu H."/>
            <person name="Zhou Y."/>
            <person name="Zhao J."/>
            <person name="Fang X."/>
            <person name="Li G."/>
            <person name="Fang L."/>
            <person name="Li Y."/>
            <person name="Liu D."/>
            <person name="Zheng H."/>
            <person name="Zhang Y."/>
            <person name="Qin N."/>
            <person name="Li Z."/>
            <person name="Yang G."/>
            <person name="Yang S."/>
            <person name="Bolund L."/>
            <person name="Kristiansen K."/>
            <person name="Zheng H."/>
            <person name="Li S."/>
            <person name="Zhang X."/>
            <person name="Yang H."/>
            <person name="Wang J."/>
            <person name="Sun R."/>
            <person name="Zhang B."/>
            <person name="Jiang S."/>
            <person name="Wang J."/>
            <person name="Du Y."/>
            <person name="Li S."/>
        </authorList>
    </citation>
    <scope>NUCLEOTIDE SEQUENCE [LARGE SCALE GENOMIC DNA]</scope>
    <source>
        <strain evidence="2">cv. 9930</strain>
    </source>
</reference>
<dbReference type="Proteomes" id="UP000029981">
    <property type="component" value="Chromosome 3"/>
</dbReference>
<dbReference type="PANTHER" id="PTHR47926:SF468">
    <property type="entry name" value="PENTATRICOPEPTIDE REPEAT-CONTAINING PROTEIN"/>
    <property type="match status" value="1"/>
</dbReference>
<dbReference type="GO" id="GO:0003723">
    <property type="term" value="F:RNA binding"/>
    <property type="evidence" value="ECO:0007669"/>
    <property type="project" value="InterPro"/>
</dbReference>
<sequence>MPSLFLIKFPNPTPVSATSFCENYHEKMRAEGLSLDRFCFPPLLKAASRNLSLRTGMEIHGLASKLGFGSDPFVETGLVRMYAASGRIMEAGLVFDKMSHKDVVTTD</sequence>
<dbReference type="PANTHER" id="PTHR47926">
    <property type="entry name" value="PENTATRICOPEPTIDE REPEAT-CONTAINING PROTEIN"/>
    <property type="match status" value="1"/>
</dbReference>
<dbReference type="AlphaFoldDB" id="A0A0A0L7I1"/>
<gene>
    <name evidence="1" type="ORF">Csa_3G146590</name>
</gene>
<dbReference type="EMBL" id="CM002924">
    <property type="protein sequence ID" value="KGN56974.1"/>
    <property type="molecule type" value="Genomic_DNA"/>
</dbReference>